<dbReference type="GeneID" id="5129547"/>
<dbReference type="KEGG" id="pgu:PGUG_00187"/>
<dbReference type="Gene3D" id="3.40.50.150">
    <property type="entry name" value="Vaccinia Virus protein VP39"/>
    <property type="match status" value="1"/>
</dbReference>
<accession>A5DA82</accession>
<dbReference type="CDD" id="cd02440">
    <property type="entry name" value="AdoMet_MTases"/>
    <property type="match status" value="1"/>
</dbReference>
<evidence type="ECO:0000256" key="1">
    <source>
        <dbReference type="SAM" id="MobiDB-lite"/>
    </source>
</evidence>
<feature type="region of interest" description="Disordered" evidence="1">
    <location>
        <begin position="39"/>
        <end position="60"/>
    </location>
</feature>
<dbReference type="VEuPathDB" id="FungiDB:PGUG_00187"/>
<dbReference type="HOGENOM" id="CLU_049351_1_0_1"/>
<dbReference type="GO" id="GO:0005829">
    <property type="term" value="C:cytosol"/>
    <property type="evidence" value="ECO:0007669"/>
    <property type="project" value="TreeGrafter"/>
</dbReference>
<dbReference type="PANTHER" id="PTHR14614">
    <property type="entry name" value="HEPATOCELLULAR CARCINOMA-ASSOCIATED ANTIGEN"/>
    <property type="match status" value="1"/>
</dbReference>
<organism evidence="2 3">
    <name type="scientific">Meyerozyma guilliermondii (strain ATCC 6260 / CBS 566 / DSM 6381 / JCM 1539 / NBRC 10279 / NRRL Y-324)</name>
    <name type="common">Yeast</name>
    <name type="synonym">Candida guilliermondii</name>
    <dbReference type="NCBI Taxonomy" id="294746"/>
    <lineage>
        <taxon>Eukaryota</taxon>
        <taxon>Fungi</taxon>
        <taxon>Dikarya</taxon>
        <taxon>Ascomycota</taxon>
        <taxon>Saccharomycotina</taxon>
        <taxon>Pichiomycetes</taxon>
        <taxon>Debaryomycetaceae</taxon>
        <taxon>Meyerozyma</taxon>
    </lineage>
</organism>
<dbReference type="InterPro" id="IPR029063">
    <property type="entry name" value="SAM-dependent_MTases_sf"/>
</dbReference>
<evidence type="ECO:0008006" key="4">
    <source>
        <dbReference type="Google" id="ProtNLM"/>
    </source>
</evidence>
<dbReference type="OMA" id="DDFGEMK"/>
<dbReference type="InterPro" id="IPR019410">
    <property type="entry name" value="Methyltransf_16"/>
</dbReference>
<name>A5DA82_PICGU</name>
<gene>
    <name evidence="2" type="ORF">PGUG_00187</name>
</gene>
<keyword evidence="3" id="KW-1185">Reference proteome</keyword>
<dbReference type="Pfam" id="PF10294">
    <property type="entry name" value="Methyltransf_16"/>
    <property type="match status" value="1"/>
</dbReference>
<dbReference type="GO" id="GO:0016279">
    <property type="term" value="F:protein-lysine N-methyltransferase activity"/>
    <property type="evidence" value="ECO:0007669"/>
    <property type="project" value="EnsemblFungi"/>
</dbReference>
<dbReference type="RefSeq" id="XP_001486810.2">
    <property type="nucleotide sequence ID" value="XM_001486760.1"/>
</dbReference>
<evidence type="ECO:0000313" key="3">
    <source>
        <dbReference type="Proteomes" id="UP000001997"/>
    </source>
</evidence>
<dbReference type="GO" id="GO:0045905">
    <property type="term" value="P:positive regulation of translational termination"/>
    <property type="evidence" value="ECO:0007669"/>
    <property type="project" value="EnsemblFungi"/>
</dbReference>
<dbReference type="eggNOG" id="KOG2793">
    <property type="taxonomic scope" value="Eukaryota"/>
</dbReference>
<reference evidence="2 3" key="1">
    <citation type="journal article" date="2009" name="Nature">
        <title>Evolution of pathogenicity and sexual reproduction in eight Candida genomes.</title>
        <authorList>
            <person name="Butler G."/>
            <person name="Rasmussen M.D."/>
            <person name="Lin M.F."/>
            <person name="Santos M.A."/>
            <person name="Sakthikumar S."/>
            <person name="Munro C.A."/>
            <person name="Rheinbay E."/>
            <person name="Grabherr M."/>
            <person name="Forche A."/>
            <person name="Reedy J.L."/>
            <person name="Agrafioti I."/>
            <person name="Arnaud M.B."/>
            <person name="Bates S."/>
            <person name="Brown A.J."/>
            <person name="Brunke S."/>
            <person name="Costanzo M.C."/>
            <person name="Fitzpatrick D.A."/>
            <person name="de Groot P.W."/>
            <person name="Harris D."/>
            <person name="Hoyer L.L."/>
            <person name="Hube B."/>
            <person name="Klis F.M."/>
            <person name="Kodira C."/>
            <person name="Lennard N."/>
            <person name="Logue M.E."/>
            <person name="Martin R."/>
            <person name="Neiman A.M."/>
            <person name="Nikolaou E."/>
            <person name="Quail M.A."/>
            <person name="Quinn J."/>
            <person name="Santos M.C."/>
            <person name="Schmitzberger F.F."/>
            <person name="Sherlock G."/>
            <person name="Shah P."/>
            <person name="Silverstein K.A."/>
            <person name="Skrzypek M.S."/>
            <person name="Soll D."/>
            <person name="Staggs R."/>
            <person name="Stansfield I."/>
            <person name="Stumpf M.P."/>
            <person name="Sudbery P.E."/>
            <person name="Srikantha T."/>
            <person name="Zeng Q."/>
            <person name="Berman J."/>
            <person name="Berriman M."/>
            <person name="Heitman J."/>
            <person name="Gow N.A."/>
            <person name="Lorenz M.C."/>
            <person name="Birren B.W."/>
            <person name="Kellis M."/>
            <person name="Cuomo C.A."/>
        </authorList>
    </citation>
    <scope>NUCLEOTIDE SEQUENCE [LARGE SCALE GENOMIC DNA]</scope>
    <source>
        <strain evidence="3">ATCC 6260 / CBS 566 / DSM 6381 / JCM 1539 / NBRC 10279 / NRRL Y-324</strain>
    </source>
</reference>
<evidence type="ECO:0000313" key="2">
    <source>
        <dbReference type="EMBL" id="EDK36089.2"/>
    </source>
</evidence>
<dbReference type="FunCoup" id="A5DA82">
    <property type="interactions" value="133"/>
</dbReference>
<dbReference type="SUPFAM" id="SSF53335">
    <property type="entry name" value="S-adenosyl-L-methionine-dependent methyltransferases"/>
    <property type="match status" value="1"/>
</dbReference>
<dbReference type="PANTHER" id="PTHR14614:SF156">
    <property type="entry name" value="PROTEIN-LYSINE N-METHYLTRANSFERASE EFM2"/>
    <property type="match status" value="1"/>
</dbReference>
<dbReference type="AlphaFoldDB" id="A5DA82"/>
<dbReference type="STRING" id="294746.A5DA82"/>
<dbReference type="OrthoDB" id="433955at2759"/>
<dbReference type="InParanoid" id="A5DA82"/>
<dbReference type="EMBL" id="CH408155">
    <property type="protein sequence ID" value="EDK36089.2"/>
    <property type="molecule type" value="Genomic_DNA"/>
</dbReference>
<protein>
    <recommendedName>
        <fullName evidence="4">Protein-lysine N-methyltransferase EFM2</fullName>
    </recommendedName>
</protein>
<proteinExistence type="predicted"/>
<dbReference type="Proteomes" id="UP000001997">
    <property type="component" value="Unassembled WGS sequence"/>
</dbReference>
<sequence length="425" mass="48716">MPFGTKTVFRDAHRSLFVLNSVDMDFDPLSLYTAQTPGEEEFDQEQYTEQSPKDIPQETLNSDVNLADYEEDDDPMHPVHPLDLPAIRLQPPRAVLHTLLRLLALEEIYNFSNSSNTDQKYTSVQETFQSKNIKLIDAERALPWFSQHCPRFNTLEKLSYLPYLAGPLKATGQYNAWLSKIISSGLSWIPNSDDIMKEATLRLSENCGRTAQPEIVRKIGIPNLDKIYKNGAYLQLREPSLTGDNLGLKTWGSSLVLSNRLVNNPREKYLREPVLELGSGTGLVGMASAILGCETFLTDLAEIVPNLVSNIELNQVECTVHELDWRDPSSFKRTFPNQKFKTIILSDPIYSSLHPQWVFNMVNEFLKDDEDSRVLLQIPLRPKYEEERERLWSLMSDFVEKESCIEEGFDDFGAMRYSFKLYTKI</sequence>